<name>A2S5H8_BURM9</name>
<evidence type="ECO:0000313" key="1">
    <source>
        <dbReference type="EMBL" id="ABN02607.1"/>
    </source>
</evidence>
<evidence type="ECO:0000313" key="2">
    <source>
        <dbReference type="Proteomes" id="UP000002283"/>
    </source>
</evidence>
<reference evidence="1 2" key="1">
    <citation type="submission" date="2007-01" db="EMBL/GenBank/DDBJ databases">
        <authorList>
            <person name="DeShazer D."/>
            <person name="Woods D.E."/>
            <person name="Nierman W.C."/>
        </authorList>
    </citation>
    <scope>NUCLEOTIDE SEQUENCE [LARGE SCALE GENOMIC DNA]</scope>
    <source>
        <strain evidence="1 2">NCTC 10229</strain>
    </source>
</reference>
<protein>
    <submittedName>
        <fullName evidence="1">Uncharacterized protein</fullName>
    </submittedName>
</protein>
<dbReference type="KEGG" id="bml:BMA10229_A1213"/>
<dbReference type="EMBL" id="CP000546">
    <property type="protein sequence ID" value="ABN02607.1"/>
    <property type="molecule type" value="Genomic_DNA"/>
</dbReference>
<accession>A2S5H8</accession>
<organism evidence="1 2">
    <name type="scientific">Burkholderia mallei (strain NCTC 10229)</name>
    <dbReference type="NCBI Taxonomy" id="412022"/>
    <lineage>
        <taxon>Bacteria</taxon>
        <taxon>Pseudomonadati</taxon>
        <taxon>Pseudomonadota</taxon>
        <taxon>Betaproteobacteria</taxon>
        <taxon>Burkholderiales</taxon>
        <taxon>Burkholderiaceae</taxon>
        <taxon>Burkholderia</taxon>
        <taxon>pseudomallei group</taxon>
    </lineage>
</organism>
<proteinExistence type="predicted"/>
<dbReference type="HOGENOM" id="CLU_3286273_0_0_4"/>
<sequence>MRPAPPRGAPRTKVAPRNRIGIAAVRTANARFFAQKPDHARNA</sequence>
<dbReference type="AlphaFoldDB" id="A2S5H8"/>
<gene>
    <name evidence="1" type="ordered locus">BMA10229_A1213</name>
</gene>
<dbReference type="Proteomes" id="UP000002283">
    <property type="component" value="Chromosome I"/>
</dbReference>